<dbReference type="WBParaSite" id="PTRK_0000476100.1">
    <property type="protein sequence ID" value="PTRK_0000476100.1"/>
    <property type="gene ID" value="PTRK_0000476100"/>
</dbReference>
<accession>A0A0N4ZB48</accession>
<proteinExistence type="inferred from homology"/>
<dbReference type="GO" id="GO:0006629">
    <property type="term" value="P:lipid metabolic process"/>
    <property type="evidence" value="ECO:0007669"/>
    <property type="project" value="UniProtKB-KW"/>
</dbReference>
<protein>
    <recommendedName>
        <fullName evidence="34">Flavin-containing monooxygenase</fullName>
        <ecNumber evidence="34">1.-.-.-</ecNumber>
    </recommendedName>
</protein>
<comment type="catalytic activity">
    <reaction evidence="21">
        <text>hexan-3-one + NADPH + O2 + H(+) = propyl propanoate + NADP(+) + H2O</text>
        <dbReference type="Rhea" id="RHEA:54848"/>
        <dbReference type="ChEBI" id="CHEBI:15377"/>
        <dbReference type="ChEBI" id="CHEBI:15378"/>
        <dbReference type="ChEBI" id="CHEBI:15379"/>
        <dbReference type="ChEBI" id="CHEBI:57783"/>
        <dbReference type="ChEBI" id="CHEBI:58349"/>
        <dbReference type="ChEBI" id="CHEBI:89828"/>
        <dbReference type="ChEBI" id="CHEBI:89891"/>
    </reaction>
    <physiologicalReaction direction="left-to-right" evidence="21">
        <dbReference type="Rhea" id="RHEA:54849"/>
    </physiologicalReaction>
</comment>
<comment type="subcellular location">
    <subcellularLocation>
        <location evidence="2">Endoplasmic reticulum membrane</location>
        <topology evidence="2">Single-pass membrane protein</topology>
    </subcellularLocation>
    <subcellularLocation>
        <location evidence="3">Microsome membrane</location>
    </subcellularLocation>
</comment>
<dbReference type="InterPro" id="IPR002257">
    <property type="entry name" value="Flavin_mOase_5"/>
</dbReference>
<evidence type="ECO:0000256" key="35">
    <source>
        <dbReference type="SAM" id="Phobius"/>
    </source>
</evidence>
<keyword evidence="7 33" id="KW-0285">Flavoprotein</keyword>
<comment type="cofactor">
    <cofactor evidence="1 33 34">
        <name>FAD</name>
        <dbReference type="ChEBI" id="CHEBI:57692"/>
    </cofactor>
</comment>
<comment type="catalytic activity">
    <reaction evidence="28">
        <text>octan-3-one + NADPH + O2 + H(+) = ethyl hexanoate + NADP(+) + H2O</text>
        <dbReference type="Rhea" id="RHEA:54856"/>
        <dbReference type="ChEBI" id="CHEBI:15377"/>
        <dbReference type="ChEBI" id="CHEBI:15378"/>
        <dbReference type="ChEBI" id="CHEBI:15379"/>
        <dbReference type="ChEBI" id="CHEBI:57783"/>
        <dbReference type="ChEBI" id="CHEBI:58349"/>
        <dbReference type="ChEBI" id="CHEBI:80946"/>
        <dbReference type="ChEBI" id="CHEBI:86055"/>
    </reaction>
    <physiologicalReaction direction="left-to-right" evidence="28">
        <dbReference type="Rhea" id="RHEA:54857"/>
    </physiologicalReaction>
</comment>
<evidence type="ECO:0000256" key="4">
    <source>
        <dbReference type="ARBA" id="ARBA00009183"/>
    </source>
</evidence>
<evidence type="ECO:0000256" key="23">
    <source>
        <dbReference type="ARBA" id="ARBA00047855"/>
    </source>
</evidence>
<evidence type="ECO:0000256" key="24">
    <source>
        <dbReference type="ARBA" id="ARBA00047864"/>
    </source>
</evidence>
<evidence type="ECO:0000256" key="14">
    <source>
        <dbReference type="ARBA" id="ARBA00023002"/>
    </source>
</evidence>
<comment type="catalytic activity">
    <reaction evidence="25">
        <text>hexan-3-one + NADPH + O2 + H(+) = ethyl butanoate + NADP(+) + H2O</text>
        <dbReference type="Rhea" id="RHEA:54844"/>
        <dbReference type="ChEBI" id="CHEBI:15377"/>
        <dbReference type="ChEBI" id="CHEBI:15378"/>
        <dbReference type="ChEBI" id="CHEBI:15379"/>
        <dbReference type="ChEBI" id="CHEBI:57783"/>
        <dbReference type="ChEBI" id="CHEBI:58349"/>
        <dbReference type="ChEBI" id="CHEBI:88764"/>
        <dbReference type="ChEBI" id="CHEBI:89891"/>
    </reaction>
    <physiologicalReaction direction="left-to-right" evidence="25">
        <dbReference type="Rhea" id="RHEA:54845"/>
    </physiologicalReaction>
</comment>
<dbReference type="EC" id="1.-.-.-" evidence="34"/>
<dbReference type="GO" id="GO:0050661">
    <property type="term" value="F:NADP binding"/>
    <property type="evidence" value="ECO:0007669"/>
    <property type="project" value="InterPro"/>
</dbReference>
<evidence type="ECO:0000256" key="19">
    <source>
        <dbReference type="ARBA" id="ARBA00045957"/>
    </source>
</evidence>
<evidence type="ECO:0000256" key="20">
    <source>
        <dbReference type="ARBA" id="ARBA00047338"/>
    </source>
</evidence>
<evidence type="ECO:0000256" key="3">
    <source>
        <dbReference type="ARBA" id="ARBA00004524"/>
    </source>
</evidence>
<keyword evidence="11" id="KW-0492">Microsome</keyword>
<comment type="catalytic activity">
    <reaction evidence="26">
        <text>hypotaurine + NADPH + O2 + H(+) = taurine + NADP(+) + H2O</text>
        <dbReference type="Rhea" id="RHEA:69819"/>
        <dbReference type="ChEBI" id="CHEBI:15377"/>
        <dbReference type="ChEBI" id="CHEBI:15378"/>
        <dbReference type="ChEBI" id="CHEBI:15379"/>
        <dbReference type="ChEBI" id="CHEBI:57783"/>
        <dbReference type="ChEBI" id="CHEBI:57853"/>
        <dbReference type="ChEBI" id="CHEBI:58349"/>
        <dbReference type="ChEBI" id="CHEBI:507393"/>
        <dbReference type="EC" id="1.14.13.8"/>
    </reaction>
    <physiologicalReaction direction="left-to-right" evidence="26">
        <dbReference type="Rhea" id="RHEA:69820"/>
    </physiologicalReaction>
</comment>
<keyword evidence="17 33" id="KW-0472">Membrane</keyword>
<evidence type="ECO:0000256" key="32">
    <source>
        <dbReference type="ARBA" id="ARBA00049475"/>
    </source>
</evidence>
<dbReference type="GO" id="GO:0047822">
    <property type="term" value="F:hypotaurine monooxygenase activity"/>
    <property type="evidence" value="ECO:0007669"/>
    <property type="project" value="RHEA"/>
</dbReference>
<dbReference type="InterPro" id="IPR036188">
    <property type="entry name" value="FAD/NAD-bd_sf"/>
</dbReference>
<dbReference type="GO" id="GO:0005789">
    <property type="term" value="C:endoplasmic reticulum membrane"/>
    <property type="evidence" value="ECO:0007669"/>
    <property type="project" value="UniProtKB-SubCell"/>
</dbReference>
<dbReference type="GO" id="GO:0050660">
    <property type="term" value="F:flavin adenine dinucleotide binding"/>
    <property type="evidence" value="ECO:0007669"/>
    <property type="project" value="InterPro"/>
</dbReference>
<keyword evidence="6" id="KW-0597">Phosphoprotein</keyword>
<dbReference type="PIRSF" id="PIRSF000332">
    <property type="entry name" value="FMO"/>
    <property type="match status" value="1"/>
</dbReference>
<evidence type="ECO:0000256" key="29">
    <source>
        <dbReference type="ARBA" id="ARBA00048989"/>
    </source>
</evidence>
<reference evidence="37" key="1">
    <citation type="submission" date="2017-02" db="UniProtKB">
        <authorList>
            <consortium name="WormBaseParasite"/>
        </authorList>
    </citation>
    <scope>IDENTIFICATION</scope>
</reference>
<sequence>MEKRVGIVGAGASGLTSCRHAILNNFKPTVFEANNNVGGLWKFKPEETDDASVMKTTVINTSKEMTAFSDYPPSKNLANFMHNTEMCKYLEAYANDYDLYKYIKFNHKVKNIYRHANYDVTGEWVIEYMDENGDQHSETFDAVLLCSGHHKIPNWPTPFEGQDNFKGKISHAHSYKDHKGYEDKVVVVVGVGNSGGDIAVELSRIAKNVNLVTRRGTWVFNRIFDYGEPFDLVLNRRFLFSLKNAVPSWLSNSVIESKLTKRFDHKLYGLQPKHRVFNAHPTVNDELPNRLACGTVKVRPNIKSFGEHSVTFEDGTVLENVDEVIFCTGYNFEFNILENGNLVPVVDNSCCLYKYMYPLETSTKNNFSIIGLIQPYGSIMPISEMQARLFFENLNGKCKLPSKEEMIKDIELKKKMMDERYYSSRRHTIQVDYMDYMDEIADLINCKPNPMDYIFSDFKLFWALAFGPNAPYAYRLKGNHPWKGARDALLTIRDRSIYPTISARKMDVDEFSRKFVMLLSCPEKVLLPLLLIAFIFIIISLF</sequence>
<comment type="catalytic activity">
    <reaction evidence="27">
        <text>trimethylamine + NADPH + O2 = trimethylamine N-oxide + NADP(+) + H2O</text>
        <dbReference type="Rhea" id="RHEA:31979"/>
        <dbReference type="ChEBI" id="CHEBI:15377"/>
        <dbReference type="ChEBI" id="CHEBI:15379"/>
        <dbReference type="ChEBI" id="CHEBI:15724"/>
        <dbReference type="ChEBI" id="CHEBI:57783"/>
        <dbReference type="ChEBI" id="CHEBI:58349"/>
        <dbReference type="ChEBI" id="CHEBI:58389"/>
        <dbReference type="EC" id="1.14.13.148"/>
    </reaction>
    <physiologicalReaction direction="left-to-right" evidence="27">
        <dbReference type="Rhea" id="RHEA:31980"/>
    </physiologicalReaction>
</comment>
<dbReference type="Pfam" id="PF00743">
    <property type="entry name" value="FMO-like"/>
    <property type="match status" value="1"/>
</dbReference>
<evidence type="ECO:0000256" key="15">
    <source>
        <dbReference type="ARBA" id="ARBA00023033"/>
    </source>
</evidence>
<keyword evidence="16" id="KW-0443">Lipid metabolism</keyword>
<dbReference type="STRING" id="131310.A0A0N4ZB48"/>
<evidence type="ECO:0000256" key="26">
    <source>
        <dbReference type="ARBA" id="ARBA00048041"/>
    </source>
</evidence>
<evidence type="ECO:0000256" key="12">
    <source>
        <dbReference type="ARBA" id="ARBA00022857"/>
    </source>
</evidence>
<comment type="catalytic activity">
    <reaction evidence="30">
        <text>heptan-4-one + NADPH + O2 + H(+) = propyl butanoate + NADP(+) + H2O</text>
        <dbReference type="Rhea" id="RHEA:54852"/>
        <dbReference type="ChEBI" id="CHEBI:15377"/>
        <dbReference type="ChEBI" id="CHEBI:15378"/>
        <dbReference type="ChEBI" id="CHEBI:15379"/>
        <dbReference type="ChEBI" id="CHEBI:57783"/>
        <dbReference type="ChEBI" id="CHEBI:58349"/>
        <dbReference type="ChEBI" id="CHEBI:89484"/>
        <dbReference type="ChEBI" id="CHEBI:89719"/>
    </reaction>
    <physiologicalReaction direction="left-to-right" evidence="30">
        <dbReference type="Rhea" id="RHEA:54853"/>
    </physiologicalReaction>
</comment>
<evidence type="ECO:0000313" key="36">
    <source>
        <dbReference type="Proteomes" id="UP000038045"/>
    </source>
</evidence>
<evidence type="ECO:0000256" key="34">
    <source>
        <dbReference type="RuleBase" id="RU361177"/>
    </source>
</evidence>
<keyword evidence="9 33" id="KW-0256">Endoplasmic reticulum</keyword>
<comment type="catalytic activity">
    <reaction evidence="23">
        <text>sulcatone + NADPH + O2 + H(+) = 4-methylpent-3-en-1-yl acetate + NADP(+) + H2O</text>
        <dbReference type="Rhea" id="RHEA:54864"/>
        <dbReference type="ChEBI" id="CHEBI:15377"/>
        <dbReference type="ChEBI" id="CHEBI:15378"/>
        <dbReference type="ChEBI" id="CHEBI:15379"/>
        <dbReference type="ChEBI" id="CHEBI:16310"/>
        <dbReference type="ChEBI" id="CHEBI:57783"/>
        <dbReference type="ChEBI" id="CHEBI:58349"/>
        <dbReference type="ChEBI" id="CHEBI:138373"/>
    </reaction>
    <physiologicalReaction direction="left-to-right" evidence="23">
        <dbReference type="Rhea" id="RHEA:54865"/>
    </physiologicalReaction>
</comment>
<dbReference type="InterPro" id="IPR050346">
    <property type="entry name" value="FMO-like"/>
</dbReference>
<dbReference type="InterPro" id="IPR000960">
    <property type="entry name" value="Flavin_mOase"/>
</dbReference>
<evidence type="ECO:0000256" key="31">
    <source>
        <dbReference type="ARBA" id="ARBA00049443"/>
    </source>
</evidence>
<comment type="similarity">
    <text evidence="4 33 34">Belongs to the FMO family.</text>
</comment>
<evidence type="ECO:0000313" key="37">
    <source>
        <dbReference type="WBParaSite" id="PTRK_0000476100.1"/>
    </source>
</evidence>
<comment type="function">
    <text evidence="19">Broad spectrum monooxygenase that catalyzes the oxygenation of a wide variety of nitrogen- and sulfur-containing compounds including xenobiotics. Catalyzes the S-oxygenation of hypotaurine to produce taurine, an organic osmolyte involved in cell volume regulation as well as a variety of cytoprotective and developmental processes. In vitro, catalyzes the N-oxygenation of trimethylamine (TMA) to produce trimethylamine N-oxide (TMAO) and could therefore participate to the detoxification of this compound that is generated by the action of gut microbiota from dietary precursors such as choline, choline containing compounds, betaine or L-carnitine.</text>
</comment>
<dbReference type="PRINTS" id="PR00370">
    <property type="entry name" value="FMOXYGENASE"/>
</dbReference>
<comment type="function">
    <text evidence="18">Acts as a Baeyer-Villiger monooxygenase on a broad range of substrates. Catalyzes the insertion of an oxygen atom into a carbon-carbon bond adjacent to a carbonyl, which converts ketones to esters. Active on diverse carbonyl compounds, whereas soft nucleophiles are mostly non- or poorly reactive. In contrast with other forms of FMO it is non- or poorly active on 'classical' substrates such as drugs, pesticides, and dietary components containing soft nucleophilic heteroatoms. Able to oxidize drug molecules bearing a carbonyl group on an aliphatic chain, such as nabumetone and pentoxifylline. Also, in the absence of substrates, shows slow but yet significant NADPH oxidase activity. Acts as a positive modulator of cholesterol biosynthesis as well as glucose homeostasis, promoting metabolic aging via pleiotropic effects.</text>
</comment>
<comment type="catalytic activity">
    <reaction evidence="32">
        <text>octan-3-one + NADPH + O2 + H(+) = pentyl propanoate + NADP(+) + H2O</text>
        <dbReference type="Rhea" id="RHEA:54840"/>
        <dbReference type="ChEBI" id="CHEBI:15377"/>
        <dbReference type="ChEBI" id="CHEBI:15378"/>
        <dbReference type="ChEBI" id="CHEBI:15379"/>
        <dbReference type="ChEBI" id="CHEBI:57783"/>
        <dbReference type="ChEBI" id="CHEBI:58349"/>
        <dbReference type="ChEBI" id="CHEBI:80946"/>
        <dbReference type="ChEBI" id="CHEBI:87373"/>
    </reaction>
    <physiologicalReaction direction="left-to-right" evidence="32">
        <dbReference type="Rhea" id="RHEA:54841"/>
    </physiologicalReaction>
</comment>
<keyword evidence="15 33" id="KW-0503">Monooxygenase</keyword>
<dbReference type="SUPFAM" id="SSF51905">
    <property type="entry name" value="FAD/NAD(P)-binding domain"/>
    <property type="match status" value="2"/>
</dbReference>
<evidence type="ECO:0000256" key="10">
    <source>
        <dbReference type="ARBA" id="ARBA00022827"/>
    </source>
</evidence>
<evidence type="ECO:0000256" key="9">
    <source>
        <dbReference type="ARBA" id="ARBA00022824"/>
    </source>
</evidence>
<evidence type="ECO:0000256" key="25">
    <source>
        <dbReference type="ARBA" id="ARBA00047977"/>
    </source>
</evidence>
<evidence type="ECO:0000256" key="7">
    <source>
        <dbReference type="ARBA" id="ARBA00022630"/>
    </source>
</evidence>
<keyword evidence="10 33" id="KW-0274">FAD</keyword>
<dbReference type="Proteomes" id="UP000038045">
    <property type="component" value="Unplaced"/>
</dbReference>
<evidence type="ECO:0000256" key="17">
    <source>
        <dbReference type="ARBA" id="ARBA00023136"/>
    </source>
</evidence>
<evidence type="ECO:0000256" key="1">
    <source>
        <dbReference type="ARBA" id="ARBA00001974"/>
    </source>
</evidence>
<dbReference type="FunFam" id="3.50.50.60:FF:000159">
    <property type="entry name" value="Dimethylaniline monooxygenase [N-oxide-forming]"/>
    <property type="match status" value="1"/>
</dbReference>
<keyword evidence="8 35" id="KW-0812">Transmembrane</keyword>
<evidence type="ECO:0000256" key="22">
    <source>
        <dbReference type="ARBA" id="ARBA00047574"/>
    </source>
</evidence>
<dbReference type="Gene3D" id="3.50.50.60">
    <property type="entry name" value="FAD/NAD(P)-binding domain"/>
    <property type="match status" value="4"/>
</dbReference>
<organism evidence="36 37">
    <name type="scientific">Parastrongyloides trichosuri</name>
    <name type="common">Possum-specific nematode worm</name>
    <dbReference type="NCBI Taxonomy" id="131310"/>
    <lineage>
        <taxon>Eukaryota</taxon>
        <taxon>Metazoa</taxon>
        <taxon>Ecdysozoa</taxon>
        <taxon>Nematoda</taxon>
        <taxon>Chromadorea</taxon>
        <taxon>Rhabditida</taxon>
        <taxon>Tylenchina</taxon>
        <taxon>Panagrolaimomorpha</taxon>
        <taxon>Strongyloidoidea</taxon>
        <taxon>Strongyloididae</taxon>
        <taxon>Parastrongyloides</taxon>
    </lineage>
</organism>
<feature type="transmembrane region" description="Helical" evidence="35">
    <location>
        <begin position="525"/>
        <end position="541"/>
    </location>
</feature>
<dbReference type="AlphaFoldDB" id="A0A0N4ZB48"/>
<evidence type="ECO:0000256" key="8">
    <source>
        <dbReference type="ARBA" id="ARBA00022692"/>
    </source>
</evidence>
<comment type="catalytic activity">
    <reaction evidence="31">
        <text>N,N-dimethylaniline + NADPH + O2 + H(+) = N,N-dimethylaniline N-oxide + NADP(+) + H2O</text>
        <dbReference type="Rhea" id="RHEA:24468"/>
        <dbReference type="ChEBI" id="CHEBI:15377"/>
        <dbReference type="ChEBI" id="CHEBI:15378"/>
        <dbReference type="ChEBI" id="CHEBI:15379"/>
        <dbReference type="ChEBI" id="CHEBI:16269"/>
        <dbReference type="ChEBI" id="CHEBI:17735"/>
        <dbReference type="ChEBI" id="CHEBI:57783"/>
        <dbReference type="ChEBI" id="CHEBI:58349"/>
        <dbReference type="EC" id="1.14.13.8"/>
    </reaction>
    <physiologicalReaction direction="left-to-right" evidence="31">
        <dbReference type="Rhea" id="RHEA:24469"/>
    </physiologicalReaction>
</comment>
<keyword evidence="5" id="KW-0488">Methylation</keyword>
<evidence type="ECO:0000256" key="16">
    <source>
        <dbReference type="ARBA" id="ARBA00023098"/>
    </source>
</evidence>
<dbReference type="GO" id="GO:0004499">
    <property type="term" value="F:N,N-dimethylaniline monooxygenase activity"/>
    <property type="evidence" value="ECO:0007669"/>
    <property type="project" value="UniProtKB-UniRule"/>
</dbReference>
<keyword evidence="13 35" id="KW-1133">Transmembrane helix</keyword>
<dbReference type="PRINTS" id="PR01125">
    <property type="entry name" value="FMOXYGENASE5"/>
</dbReference>
<comment type="catalytic activity">
    <reaction evidence="29">
        <text>(2E)-geranial + NADPH + O2 + H(+) = (1E)-2,6-dimethylhepta-1,5-dien-1-yl formate + NADP(+) + H2O</text>
        <dbReference type="Rhea" id="RHEA:54860"/>
        <dbReference type="ChEBI" id="CHEBI:15377"/>
        <dbReference type="ChEBI" id="CHEBI:15378"/>
        <dbReference type="ChEBI" id="CHEBI:15379"/>
        <dbReference type="ChEBI" id="CHEBI:16980"/>
        <dbReference type="ChEBI" id="CHEBI:57783"/>
        <dbReference type="ChEBI" id="CHEBI:58349"/>
        <dbReference type="ChEBI" id="CHEBI:138375"/>
    </reaction>
    <physiologicalReaction direction="left-to-right" evidence="29">
        <dbReference type="Rhea" id="RHEA:54861"/>
    </physiologicalReaction>
</comment>
<evidence type="ECO:0000256" key="30">
    <source>
        <dbReference type="ARBA" id="ARBA00048990"/>
    </source>
</evidence>
<comment type="catalytic activity">
    <reaction evidence="24">
        <text>NADPH + O2 + H(+) = H2O2 + NADP(+)</text>
        <dbReference type="Rhea" id="RHEA:11260"/>
        <dbReference type="ChEBI" id="CHEBI:15378"/>
        <dbReference type="ChEBI" id="CHEBI:15379"/>
        <dbReference type="ChEBI" id="CHEBI:16240"/>
        <dbReference type="ChEBI" id="CHEBI:57783"/>
        <dbReference type="ChEBI" id="CHEBI:58349"/>
        <dbReference type="EC" id="1.6.3.1"/>
    </reaction>
    <physiologicalReaction direction="left-to-right" evidence="24">
        <dbReference type="Rhea" id="RHEA:11261"/>
    </physiologicalReaction>
</comment>
<evidence type="ECO:0000256" key="18">
    <source>
        <dbReference type="ARBA" id="ARBA00045722"/>
    </source>
</evidence>
<keyword evidence="12 33" id="KW-0521">NADP</keyword>
<evidence type="ECO:0000256" key="13">
    <source>
        <dbReference type="ARBA" id="ARBA00022989"/>
    </source>
</evidence>
<evidence type="ECO:0000256" key="33">
    <source>
        <dbReference type="PIRNR" id="PIRNR000332"/>
    </source>
</evidence>
<dbReference type="GO" id="GO:0034899">
    <property type="term" value="F:trimethylamine monooxygenase activity"/>
    <property type="evidence" value="ECO:0007669"/>
    <property type="project" value="UniProtKB-EC"/>
</dbReference>
<keyword evidence="36" id="KW-1185">Reference proteome</keyword>
<evidence type="ECO:0000256" key="6">
    <source>
        <dbReference type="ARBA" id="ARBA00022553"/>
    </source>
</evidence>
<evidence type="ECO:0000256" key="11">
    <source>
        <dbReference type="ARBA" id="ARBA00022848"/>
    </source>
</evidence>
<comment type="catalytic activity">
    <reaction evidence="20">
        <text>hypotaurine + NADH + O2 + H(+) = taurine + NAD(+) + H2O</text>
        <dbReference type="Rhea" id="RHEA:74111"/>
        <dbReference type="ChEBI" id="CHEBI:15377"/>
        <dbReference type="ChEBI" id="CHEBI:15378"/>
        <dbReference type="ChEBI" id="CHEBI:15379"/>
        <dbReference type="ChEBI" id="CHEBI:57540"/>
        <dbReference type="ChEBI" id="CHEBI:57853"/>
        <dbReference type="ChEBI" id="CHEBI:57945"/>
        <dbReference type="ChEBI" id="CHEBI:507393"/>
        <dbReference type="EC" id="1.14.13.8"/>
    </reaction>
    <physiologicalReaction direction="left-to-right" evidence="20">
        <dbReference type="Rhea" id="RHEA:74112"/>
    </physiologicalReaction>
</comment>
<dbReference type="PANTHER" id="PTHR23023">
    <property type="entry name" value="DIMETHYLANILINE MONOOXYGENASE"/>
    <property type="match status" value="1"/>
</dbReference>
<evidence type="ECO:0000256" key="21">
    <source>
        <dbReference type="ARBA" id="ARBA00047426"/>
    </source>
</evidence>
<dbReference type="GO" id="GO:0016174">
    <property type="term" value="F:NAD(P)H oxidase H2O2-forming activity"/>
    <property type="evidence" value="ECO:0007669"/>
    <property type="project" value="UniProtKB-EC"/>
</dbReference>
<evidence type="ECO:0000256" key="28">
    <source>
        <dbReference type="ARBA" id="ARBA00048459"/>
    </source>
</evidence>
<evidence type="ECO:0000256" key="5">
    <source>
        <dbReference type="ARBA" id="ARBA00022481"/>
    </source>
</evidence>
<evidence type="ECO:0000256" key="27">
    <source>
        <dbReference type="ARBA" id="ARBA00048088"/>
    </source>
</evidence>
<keyword evidence="14 33" id="KW-0560">Oxidoreductase</keyword>
<dbReference type="InterPro" id="IPR020946">
    <property type="entry name" value="Flavin_mOase-like"/>
</dbReference>
<name>A0A0N4ZB48_PARTI</name>
<comment type="catalytic activity">
    <reaction evidence="22">
        <text>heptan-2-one + NADPH + O2 + H(+) = pentyl acetate + NADP(+) + H2O</text>
        <dbReference type="Rhea" id="RHEA:54836"/>
        <dbReference type="ChEBI" id="CHEBI:5672"/>
        <dbReference type="ChEBI" id="CHEBI:15377"/>
        <dbReference type="ChEBI" id="CHEBI:15378"/>
        <dbReference type="ChEBI" id="CHEBI:15379"/>
        <dbReference type="ChEBI" id="CHEBI:57783"/>
        <dbReference type="ChEBI" id="CHEBI:58349"/>
        <dbReference type="ChEBI" id="CHEBI:87362"/>
    </reaction>
    <physiologicalReaction direction="left-to-right" evidence="22">
        <dbReference type="Rhea" id="RHEA:54837"/>
    </physiologicalReaction>
</comment>
<dbReference type="PROSITE" id="PS51257">
    <property type="entry name" value="PROKAR_LIPOPROTEIN"/>
    <property type="match status" value="1"/>
</dbReference>
<evidence type="ECO:0000256" key="2">
    <source>
        <dbReference type="ARBA" id="ARBA00004389"/>
    </source>
</evidence>